<dbReference type="Proteomes" id="UP000192491">
    <property type="component" value="Unassembled WGS sequence"/>
</dbReference>
<dbReference type="GO" id="GO:0005886">
    <property type="term" value="C:plasma membrane"/>
    <property type="evidence" value="ECO:0007669"/>
    <property type="project" value="TreeGrafter"/>
</dbReference>
<evidence type="ECO:0000256" key="6">
    <source>
        <dbReference type="ARBA" id="ARBA00022556"/>
    </source>
</evidence>
<dbReference type="Pfam" id="PF02606">
    <property type="entry name" value="LpxK"/>
    <property type="match status" value="1"/>
</dbReference>
<dbReference type="AlphaFoldDB" id="A0A1Y1QG59"/>
<evidence type="ECO:0000256" key="2">
    <source>
        <dbReference type="ARBA" id="ARBA00004870"/>
    </source>
</evidence>
<evidence type="ECO:0000256" key="12">
    <source>
        <dbReference type="NCBIfam" id="TIGR00682"/>
    </source>
</evidence>
<reference evidence="13 14" key="1">
    <citation type="submission" date="2017-01" db="EMBL/GenBank/DDBJ databases">
        <title>Novel large sulfur bacteria in the metagenomes of groundwater-fed chemosynthetic microbial mats in the Lake Huron basin.</title>
        <authorList>
            <person name="Sharrar A.M."/>
            <person name="Flood B.E."/>
            <person name="Bailey J.V."/>
            <person name="Jones D.S."/>
            <person name="Biddanda B."/>
            <person name="Ruberg S.A."/>
            <person name="Marcus D.N."/>
            <person name="Dick G.J."/>
        </authorList>
    </citation>
    <scope>NUCLEOTIDE SEQUENCE [LARGE SCALE GENOMIC DNA]</scope>
    <source>
        <strain evidence="13">A8</strain>
    </source>
</reference>
<evidence type="ECO:0000256" key="7">
    <source>
        <dbReference type="ARBA" id="ARBA00022679"/>
    </source>
</evidence>
<keyword evidence="11" id="KW-0443">Lipid metabolism</keyword>
<dbReference type="PANTHER" id="PTHR42724:SF1">
    <property type="entry name" value="TETRAACYLDISACCHARIDE 4'-KINASE, MITOCHONDRIAL-RELATED"/>
    <property type="match status" value="1"/>
</dbReference>
<keyword evidence="9 13" id="KW-0418">Kinase</keyword>
<keyword evidence="10" id="KW-0067">ATP-binding</keyword>
<evidence type="ECO:0000256" key="9">
    <source>
        <dbReference type="ARBA" id="ARBA00022777"/>
    </source>
</evidence>
<dbReference type="UniPathway" id="UPA00359">
    <property type="reaction ID" value="UER00482"/>
</dbReference>
<keyword evidence="5" id="KW-0444">Lipid biosynthesis</keyword>
<organism evidence="13 14">
    <name type="scientific">Thiothrix lacustris</name>
    <dbReference type="NCBI Taxonomy" id="525917"/>
    <lineage>
        <taxon>Bacteria</taxon>
        <taxon>Pseudomonadati</taxon>
        <taxon>Pseudomonadota</taxon>
        <taxon>Gammaproteobacteria</taxon>
        <taxon>Thiotrichales</taxon>
        <taxon>Thiotrichaceae</taxon>
        <taxon>Thiothrix</taxon>
    </lineage>
</organism>
<evidence type="ECO:0000256" key="3">
    <source>
        <dbReference type="ARBA" id="ARBA00012071"/>
    </source>
</evidence>
<keyword evidence="8" id="KW-0547">Nucleotide-binding</keyword>
<comment type="function">
    <text evidence="1">Transfers the gamma-phosphate of ATP to the 4'-position of a tetraacyldisaccharide 1-phosphate intermediate (termed DS-1-P) to form tetraacyldisaccharide 1,4'-bis-phosphate (lipid IVA).</text>
</comment>
<keyword evidence="6" id="KW-0441">Lipid A biosynthesis</keyword>
<evidence type="ECO:0000256" key="10">
    <source>
        <dbReference type="ARBA" id="ARBA00022840"/>
    </source>
</evidence>
<dbReference type="GO" id="GO:0009029">
    <property type="term" value="F:lipid-A 4'-kinase activity"/>
    <property type="evidence" value="ECO:0007669"/>
    <property type="project" value="UniProtKB-UniRule"/>
</dbReference>
<evidence type="ECO:0000256" key="11">
    <source>
        <dbReference type="ARBA" id="ARBA00023098"/>
    </source>
</evidence>
<comment type="caution">
    <text evidence="13">The sequence shown here is derived from an EMBL/GenBank/DDBJ whole genome shotgun (WGS) entry which is preliminary data.</text>
</comment>
<dbReference type="GO" id="GO:0009245">
    <property type="term" value="P:lipid A biosynthetic process"/>
    <property type="evidence" value="ECO:0007669"/>
    <property type="project" value="UniProtKB-UniRule"/>
</dbReference>
<dbReference type="InterPro" id="IPR003758">
    <property type="entry name" value="LpxK"/>
</dbReference>
<dbReference type="NCBIfam" id="TIGR00682">
    <property type="entry name" value="lpxK"/>
    <property type="match status" value="1"/>
</dbReference>
<dbReference type="EMBL" id="MTEJ01000320">
    <property type="protein sequence ID" value="OQX04787.1"/>
    <property type="molecule type" value="Genomic_DNA"/>
</dbReference>
<evidence type="ECO:0000256" key="8">
    <source>
        <dbReference type="ARBA" id="ARBA00022741"/>
    </source>
</evidence>
<protein>
    <recommendedName>
        <fullName evidence="4 12">Tetraacyldisaccharide 4'-kinase</fullName>
        <ecNumber evidence="3 12">2.7.1.130</ecNumber>
    </recommendedName>
</protein>
<proteinExistence type="predicted"/>
<dbReference type="GO" id="GO:0005524">
    <property type="term" value="F:ATP binding"/>
    <property type="evidence" value="ECO:0007669"/>
    <property type="project" value="UniProtKB-KW"/>
</dbReference>
<gene>
    <name evidence="13" type="ORF">BWK73_35290</name>
</gene>
<evidence type="ECO:0000313" key="14">
    <source>
        <dbReference type="Proteomes" id="UP000192491"/>
    </source>
</evidence>
<evidence type="ECO:0000256" key="5">
    <source>
        <dbReference type="ARBA" id="ARBA00022516"/>
    </source>
</evidence>
<dbReference type="EC" id="2.7.1.130" evidence="3 12"/>
<dbReference type="GO" id="GO:0009244">
    <property type="term" value="P:lipopolysaccharide core region biosynthetic process"/>
    <property type="evidence" value="ECO:0007669"/>
    <property type="project" value="TreeGrafter"/>
</dbReference>
<evidence type="ECO:0000313" key="13">
    <source>
        <dbReference type="EMBL" id="OQX04787.1"/>
    </source>
</evidence>
<keyword evidence="7" id="KW-0808">Transferase</keyword>
<dbReference type="PANTHER" id="PTHR42724">
    <property type="entry name" value="TETRAACYLDISACCHARIDE 4'-KINASE"/>
    <property type="match status" value="1"/>
</dbReference>
<name>A0A1Y1QG59_9GAMM</name>
<comment type="pathway">
    <text evidence="2">Glycolipid biosynthesis; lipid IV(A) biosynthesis; lipid IV(A) from (3R)-3-hydroxytetradecanoyl-[acyl-carrier-protein] and UDP-N-acetyl-alpha-D-glucosamine: step 6/6.</text>
</comment>
<sequence>RNRAISTLLQQHGCNIVIADDGLQHYRMGRTLEICVVDGQRQWGNGWCLPAGPLRERVTRLQSCDFVVVNGTTMQMHGETLVALTGNTTQPLSTLAGQQVHAVTGIGNPQRFKLMLETAGLLVTLHPYPDHHAFTGEELQFDDDLPVLMTEKDAVKCREYAIPNAWYLPVEAVLADGFAQAVLSRLQGVPHG</sequence>
<evidence type="ECO:0000256" key="4">
    <source>
        <dbReference type="ARBA" id="ARBA00016436"/>
    </source>
</evidence>
<feature type="non-terminal residue" evidence="13">
    <location>
        <position position="1"/>
    </location>
</feature>
<evidence type="ECO:0000256" key="1">
    <source>
        <dbReference type="ARBA" id="ARBA00002274"/>
    </source>
</evidence>
<accession>A0A1Y1QG59</accession>